<name>A0A656GLP0_PSEA0</name>
<evidence type="ECO:0000313" key="2">
    <source>
        <dbReference type="Proteomes" id="UP000003465"/>
    </source>
</evidence>
<protein>
    <submittedName>
        <fullName evidence="1">Uncharacterized protein</fullName>
    </submittedName>
</protein>
<dbReference type="AlphaFoldDB" id="A0A656GLP0"/>
<dbReference type="EMBL" id="AEAG01002633">
    <property type="protein sequence ID" value="EGH26648.1"/>
    <property type="molecule type" value="Genomic_DNA"/>
</dbReference>
<organism evidence="1 2">
    <name type="scientific">Pseudomonas amygdali pv. mori str. 301020</name>
    <dbReference type="NCBI Taxonomy" id="629261"/>
    <lineage>
        <taxon>Bacteria</taxon>
        <taxon>Pseudomonadati</taxon>
        <taxon>Pseudomonadota</taxon>
        <taxon>Gammaproteobacteria</taxon>
        <taxon>Pseudomonadales</taxon>
        <taxon>Pseudomonadaceae</taxon>
        <taxon>Pseudomonas</taxon>
        <taxon>Pseudomonas amygdali</taxon>
    </lineage>
</organism>
<evidence type="ECO:0000313" key="1">
    <source>
        <dbReference type="EMBL" id="EGH26648.1"/>
    </source>
</evidence>
<accession>A0A656GLP0</accession>
<feature type="non-terminal residue" evidence="1">
    <location>
        <position position="43"/>
    </location>
</feature>
<reference evidence="1 2" key="1">
    <citation type="journal article" date="2011" name="PLoS Pathog.">
        <title>Dynamic evolution of pathogenicity revealed by sequencing and comparative genomics of 19 Pseudomonas syringae isolates.</title>
        <authorList>
            <person name="Baltrus D.A."/>
            <person name="Nishimura M.T."/>
            <person name="Romanchuk A."/>
            <person name="Chang J.H."/>
            <person name="Mukhtar M.S."/>
            <person name="Cherkis K."/>
            <person name="Roach J."/>
            <person name="Grant S.R."/>
            <person name="Jones C.D."/>
            <person name="Dangl J.L."/>
        </authorList>
    </citation>
    <scope>NUCLEOTIDE SEQUENCE [LARGE SCALE GENOMIC DNA]</scope>
    <source>
        <strain evidence="1 2">301020</strain>
    </source>
</reference>
<dbReference type="Proteomes" id="UP000003465">
    <property type="component" value="Unassembled WGS sequence"/>
</dbReference>
<feature type="non-terminal residue" evidence="1">
    <location>
        <position position="1"/>
    </location>
</feature>
<gene>
    <name evidence="1" type="ORF">PSYMO_36383</name>
</gene>
<sequence length="43" mass="4626">PALPLGERQAAIELHCASMATTITGVPIPRPATYGFDRGAYRR</sequence>
<comment type="caution">
    <text evidence="1">The sequence shown here is derived from an EMBL/GenBank/DDBJ whole genome shotgun (WGS) entry which is preliminary data.</text>
</comment>
<proteinExistence type="predicted"/>